<dbReference type="Proteomes" id="UP000053201">
    <property type="component" value="Unassembled WGS sequence"/>
</dbReference>
<dbReference type="RefSeq" id="XP_016612648.1">
    <property type="nucleotide sequence ID" value="XM_016748654.1"/>
</dbReference>
<keyword evidence="4" id="KW-0539">Nucleus</keyword>
<evidence type="ECO:0000256" key="2">
    <source>
        <dbReference type="ARBA" id="ARBA00023015"/>
    </source>
</evidence>
<dbReference type="PANTHER" id="PTHR33572">
    <property type="entry name" value="SPORE DEVELOPMENT REGULATOR VOSA"/>
    <property type="match status" value="1"/>
</dbReference>
<evidence type="ECO:0000256" key="5">
    <source>
        <dbReference type="SAM" id="MobiDB-lite"/>
    </source>
</evidence>
<dbReference type="AlphaFoldDB" id="A0A0L0HUS2"/>
<feature type="region of interest" description="Disordered" evidence="5">
    <location>
        <begin position="1"/>
        <end position="115"/>
    </location>
</feature>
<dbReference type="GeneID" id="27684060"/>
<dbReference type="InterPro" id="IPR038491">
    <property type="entry name" value="Velvet_dom_sf"/>
</dbReference>
<feature type="compositionally biased region" description="Polar residues" evidence="5">
    <location>
        <begin position="43"/>
        <end position="62"/>
    </location>
</feature>
<dbReference type="OMA" id="DGHREMN"/>
<feature type="region of interest" description="Disordered" evidence="5">
    <location>
        <begin position="242"/>
        <end position="363"/>
    </location>
</feature>
<feature type="domain" description="Velvet" evidence="6">
    <location>
        <begin position="119"/>
        <end position="467"/>
    </location>
</feature>
<comment type="subcellular location">
    <subcellularLocation>
        <location evidence="1">Nucleus</location>
    </subcellularLocation>
</comment>
<dbReference type="STRING" id="645134.A0A0L0HUS2"/>
<evidence type="ECO:0000256" key="4">
    <source>
        <dbReference type="ARBA" id="ARBA00023242"/>
    </source>
</evidence>
<evidence type="ECO:0000313" key="7">
    <source>
        <dbReference type="EMBL" id="KND04609.1"/>
    </source>
</evidence>
<protein>
    <recommendedName>
        <fullName evidence="6">Velvet domain-containing protein</fullName>
    </recommendedName>
</protein>
<reference evidence="7 8" key="1">
    <citation type="submission" date="2009-08" db="EMBL/GenBank/DDBJ databases">
        <title>The Genome Sequence of Spizellomyces punctatus strain DAOM BR117.</title>
        <authorList>
            <consortium name="The Broad Institute Genome Sequencing Platform"/>
            <person name="Russ C."/>
            <person name="Cuomo C."/>
            <person name="Shea T."/>
            <person name="Young S.K."/>
            <person name="Zeng Q."/>
            <person name="Koehrsen M."/>
            <person name="Haas B."/>
            <person name="Borodovsky M."/>
            <person name="Guigo R."/>
            <person name="Alvarado L."/>
            <person name="Berlin A."/>
            <person name="Bochicchio J."/>
            <person name="Borenstein D."/>
            <person name="Chapman S."/>
            <person name="Chen Z."/>
            <person name="Engels R."/>
            <person name="Freedman E."/>
            <person name="Gellesch M."/>
            <person name="Goldberg J."/>
            <person name="Griggs A."/>
            <person name="Gujja S."/>
            <person name="Heiman D."/>
            <person name="Hepburn T."/>
            <person name="Howarth C."/>
            <person name="Jen D."/>
            <person name="Larson L."/>
            <person name="Lewis B."/>
            <person name="Mehta T."/>
            <person name="Park D."/>
            <person name="Pearson M."/>
            <person name="Roberts A."/>
            <person name="Saif S."/>
            <person name="Shenoy N."/>
            <person name="Sisk P."/>
            <person name="Stolte C."/>
            <person name="Sykes S."/>
            <person name="Thomson T."/>
            <person name="Walk T."/>
            <person name="White J."/>
            <person name="Yandava C."/>
            <person name="Burger G."/>
            <person name="Gray M.W."/>
            <person name="Holland P.W.H."/>
            <person name="King N."/>
            <person name="Lang F.B.F."/>
            <person name="Roger A.J."/>
            <person name="Ruiz-Trillo I."/>
            <person name="Lander E."/>
            <person name="Nusbaum C."/>
        </authorList>
    </citation>
    <scope>NUCLEOTIDE SEQUENCE [LARGE SCALE GENOMIC DNA]</scope>
    <source>
        <strain evidence="7 8">DAOM BR117</strain>
    </source>
</reference>
<sequence length="480" mass="51556">MQDAKVENGTLTSDPESQQQPPPQEPSPIIQQVDTPEVVPVQQEFQAVQTHQFQSTKQQLQSLAVPVPRPVAQPNLLPTNPPQQPQTRQPQQQPPTTQPQQQQRPLSNIRANARPPHALRQTRYCLLIRQQPETARCCGFGGEKLNNRPVDPCVIVQLAAVKESGEIDTSLQALGDVSAMVAHASLLSENGKEDRSVVLVPPTMPPVLLAPNQWNDPLAQELSTVGPASDAPITGAEILASMGNPAPEVTPGAAPALEGSSGSGNGNYMGAPVTPPMEEQEWNSVAPAEGQPLSASLSREDLTVSTIPEPSSSTEPTSMDLSGEGSASTSMTPTASASVAPAEASTEEETTEESEFGPPDECHKWERTLSGSLVSSCHYLTDLSGSKGAYFVFPDLSIRVEGSFRLKVILTNLASIYSGNVDKPAVTVCSAVSQPFSSFNARDYPGLKESTELSKHFADQGIKIPIRRKTRRRYGNFEYE</sequence>
<keyword evidence="3" id="KW-0804">Transcription</keyword>
<dbReference type="VEuPathDB" id="FungiDB:SPPG_00327"/>
<dbReference type="GO" id="GO:0005634">
    <property type="term" value="C:nucleus"/>
    <property type="evidence" value="ECO:0007669"/>
    <property type="project" value="UniProtKB-SubCell"/>
</dbReference>
<name>A0A0L0HUS2_SPIPD</name>
<dbReference type="EMBL" id="KQ257450">
    <property type="protein sequence ID" value="KND04609.1"/>
    <property type="molecule type" value="Genomic_DNA"/>
</dbReference>
<evidence type="ECO:0000259" key="6">
    <source>
        <dbReference type="PROSITE" id="PS51821"/>
    </source>
</evidence>
<evidence type="ECO:0000256" key="1">
    <source>
        <dbReference type="ARBA" id="ARBA00004123"/>
    </source>
</evidence>
<dbReference type="eggNOG" id="ENOG502S1B4">
    <property type="taxonomic scope" value="Eukaryota"/>
</dbReference>
<dbReference type="Pfam" id="PF11754">
    <property type="entry name" value="Velvet"/>
    <property type="match status" value="1"/>
</dbReference>
<gene>
    <name evidence="7" type="ORF">SPPG_00327</name>
</gene>
<dbReference type="PANTHER" id="PTHR33572:SF18">
    <property type="entry name" value="SPORE DEVELOPMENT REGULATOR VOSA"/>
    <property type="match status" value="1"/>
</dbReference>
<keyword evidence="2" id="KW-0805">Transcription regulation</keyword>
<evidence type="ECO:0000313" key="8">
    <source>
        <dbReference type="Proteomes" id="UP000053201"/>
    </source>
</evidence>
<feature type="compositionally biased region" description="Low complexity" evidence="5">
    <location>
        <begin position="326"/>
        <end position="344"/>
    </location>
</feature>
<dbReference type="InterPro" id="IPR021740">
    <property type="entry name" value="Velvet"/>
</dbReference>
<dbReference type="OrthoDB" id="2137542at2759"/>
<feature type="compositionally biased region" description="Low complexity" evidence="5">
    <location>
        <begin position="305"/>
        <end position="318"/>
    </location>
</feature>
<dbReference type="InParanoid" id="A0A0L0HUS2"/>
<feature type="compositionally biased region" description="Acidic residues" evidence="5">
    <location>
        <begin position="345"/>
        <end position="355"/>
    </location>
</feature>
<organism evidence="7 8">
    <name type="scientific">Spizellomyces punctatus (strain DAOM BR117)</name>
    <dbReference type="NCBI Taxonomy" id="645134"/>
    <lineage>
        <taxon>Eukaryota</taxon>
        <taxon>Fungi</taxon>
        <taxon>Fungi incertae sedis</taxon>
        <taxon>Chytridiomycota</taxon>
        <taxon>Chytridiomycota incertae sedis</taxon>
        <taxon>Chytridiomycetes</taxon>
        <taxon>Spizellomycetales</taxon>
        <taxon>Spizellomycetaceae</taxon>
        <taxon>Spizellomyces</taxon>
    </lineage>
</organism>
<dbReference type="Gene3D" id="2.60.40.3960">
    <property type="entry name" value="Velvet domain"/>
    <property type="match status" value="2"/>
</dbReference>
<proteinExistence type="predicted"/>
<dbReference type="PROSITE" id="PS51821">
    <property type="entry name" value="VELVET"/>
    <property type="match status" value="1"/>
</dbReference>
<dbReference type="InterPro" id="IPR037525">
    <property type="entry name" value="Velvet_dom"/>
</dbReference>
<evidence type="ECO:0000256" key="3">
    <source>
        <dbReference type="ARBA" id="ARBA00023163"/>
    </source>
</evidence>
<keyword evidence="8" id="KW-1185">Reference proteome</keyword>
<accession>A0A0L0HUS2</accession>